<dbReference type="PANTHER" id="PTHR43023:SF3">
    <property type="entry name" value="PROTEIN TRIGALACTOSYLDIACYLGLYCEROL 3, CHLOROPLASTIC"/>
    <property type="match status" value="1"/>
</dbReference>
<dbReference type="GO" id="GO:0016887">
    <property type="term" value="F:ATP hydrolysis activity"/>
    <property type="evidence" value="ECO:0007669"/>
    <property type="project" value="InterPro"/>
</dbReference>
<keyword evidence="2" id="KW-0547">Nucleotide-binding</keyword>
<dbReference type="PROSITE" id="PS50893">
    <property type="entry name" value="ABC_TRANSPORTER_2"/>
    <property type="match status" value="1"/>
</dbReference>
<keyword evidence="3 5" id="KW-0067">ATP-binding</keyword>
<dbReference type="InterPro" id="IPR027417">
    <property type="entry name" value="P-loop_NTPase"/>
</dbReference>
<dbReference type="InterPro" id="IPR003593">
    <property type="entry name" value="AAA+_ATPase"/>
</dbReference>
<keyword evidence="1" id="KW-0813">Transport</keyword>
<proteinExistence type="predicted"/>
<dbReference type="PROSITE" id="PS00211">
    <property type="entry name" value="ABC_TRANSPORTER_1"/>
    <property type="match status" value="1"/>
</dbReference>
<evidence type="ECO:0000313" key="6">
    <source>
        <dbReference type="Proteomes" id="UP000228859"/>
    </source>
</evidence>
<dbReference type="Proteomes" id="UP000228859">
    <property type="component" value="Unassembled WGS sequence"/>
</dbReference>
<evidence type="ECO:0000259" key="4">
    <source>
        <dbReference type="PROSITE" id="PS50893"/>
    </source>
</evidence>
<dbReference type="InterPro" id="IPR017871">
    <property type="entry name" value="ABC_transporter-like_CS"/>
</dbReference>
<accession>A0A2D3WBK5</accession>
<protein>
    <submittedName>
        <fullName evidence="5">Sulfate ABC transporter ATP-binding protein</fullName>
    </submittedName>
</protein>
<dbReference type="PANTHER" id="PTHR43023">
    <property type="entry name" value="PROTEIN TRIGALACTOSYLDIACYLGLYCEROL 3, CHLOROPLASTIC"/>
    <property type="match status" value="1"/>
</dbReference>
<evidence type="ECO:0000256" key="2">
    <source>
        <dbReference type="ARBA" id="ARBA00022741"/>
    </source>
</evidence>
<dbReference type="SUPFAM" id="SSF52540">
    <property type="entry name" value="P-loop containing nucleoside triphosphate hydrolases"/>
    <property type="match status" value="1"/>
</dbReference>
<feature type="domain" description="ABC transporter" evidence="4">
    <location>
        <begin position="6"/>
        <end position="243"/>
    </location>
</feature>
<sequence>MNHTIIDVRNVVTAFGENLIHDHISCTVRENEIYALLGGSGSGKSTLMREMILLERPQSGTIHVLGHDLSTLTPLEAAGLRRSWGVLFQSGALYSSLTVGENIALLYNEYTDLSPKLVDELIRLKINLVGLPPHAKYLYPSQLSGGMIKRAALARALALDPKLLFLDEPTSGLDPLSSRQFDTLIQQLRDLLGLTIIMVTHDLDTIHHIVDRFTLLGEKKAIAEGSLEEVLAIEHPIVDYFFQKGSYGITC</sequence>
<dbReference type="EMBL" id="DLUI01000069">
    <property type="protein sequence ID" value="DAB38691.1"/>
    <property type="molecule type" value="Genomic_DNA"/>
</dbReference>
<organism evidence="5 6">
    <name type="scientific">Sulfuricurvum kujiense</name>
    <dbReference type="NCBI Taxonomy" id="148813"/>
    <lineage>
        <taxon>Bacteria</taxon>
        <taxon>Pseudomonadati</taxon>
        <taxon>Campylobacterota</taxon>
        <taxon>Epsilonproteobacteria</taxon>
        <taxon>Campylobacterales</taxon>
        <taxon>Sulfurimonadaceae</taxon>
        <taxon>Sulfuricurvum</taxon>
    </lineage>
</organism>
<dbReference type="RefSeq" id="WP_294894521.1">
    <property type="nucleotide sequence ID" value="NZ_DLUI01000069.1"/>
</dbReference>
<evidence type="ECO:0000256" key="1">
    <source>
        <dbReference type="ARBA" id="ARBA00022448"/>
    </source>
</evidence>
<reference evidence="5 6" key="1">
    <citation type="journal article" date="2017" name="Front. Microbiol.">
        <title>Comparative Genomic Analysis of the Class Epsilonproteobacteria and Proposed Reclassification to Epsilonbacteraeota (phyl. nov.).</title>
        <authorList>
            <person name="Waite D.W."/>
            <person name="Vanwonterghem I."/>
            <person name="Rinke C."/>
            <person name="Parks D.H."/>
            <person name="Zhang Y."/>
            <person name="Takai K."/>
            <person name="Sievert S.M."/>
            <person name="Simon J."/>
            <person name="Campbell B.J."/>
            <person name="Hanson T.E."/>
            <person name="Woyke T."/>
            <person name="Klotz M.G."/>
            <person name="Hugenholtz P."/>
        </authorList>
    </citation>
    <scope>NUCLEOTIDE SEQUENCE [LARGE SCALE GENOMIC DNA]</scope>
    <source>
        <strain evidence="5">UBA12443</strain>
    </source>
</reference>
<dbReference type="Pfam" id="PF00005">
    <property type="entry name" value="ABC_tran"/>
    <property type="match status" value="1"/>
</dbReference>
<evidence type="ECO:0000313" key="5">
    <source>
        <dbReference type="EMBL" id="DAB38691.1"/>
    </source>
</evidence>
<evidence type="ECO:0000256" key="3">
    <source>
        <dbReference type="ARBA" id="ARBA00022840"/>
    </source>
</evidence>
<dbReference type="AlphaFoldDB" id="A0A2D3WBK5"/>
<dbReference type="SMART" id="SM00382">
    <property type="entry name" value="AAA"/>
    <property type="match status" value="1"/>
</dbReference>
<gene>
    <name evidence="5" type="ORF">CFH83_04710</name>
</gene>
<dbReference type="InterPro" id="IPR003439">
    <property type="entry name" value="ABC_transporter-like_ATP-bd"/>
</dbReference>
<name>A0A2D3WBK5_9BACT</name>
<comment type="caution">
    <text evidence="5">The sequence shown here is derived from an EMBL/GenBank/DDBJ whole genome shotgun (WGS) entry which is preliminary data.</text>
</comment>
<dbReference type="Gene3D" id="3.40.50.300">
    <property type="entry name" value="P-loop containing nucleotide triphosphate hydrolases"/>
    <property type="match status" value="1"/>
</dbReference>
<dbReference type="GO" id="GO:0005524">
    <property type="term" value="F:ATP binding"/>
    <property type="evidence" value="ECO:0007669"/>
    <property type="project" value="UniProtKB-KW"/>
</dbReference>